<feature type="domain" description="Glycosyl transferase family 1" evidence="1">
    <location>
        <begin position="186"/>
        <end position="343"/>
    </location>
</feature>
<protein>
    <submittedName>
        <fullName evidence="2">Glycosyltransferase family 1 protein</fullName>
    </submittedName>
</protein>
<dbReference type="CDD" id="cd03812">
    <property type="entry name" value="GT4_CapH-like"/>
    <property type="match status" value="1"/>
</dbReference>
<keyword evidence="3" id="KW-1185">Reference proteome</keyword>
<evidence type="ECO:0000313" key="2">
    <source>
        <dbReference type="EMBL" id="MFC3932045.1"/>
    </source>
</evidence>
<comment type="caution">
    <text evidence="2">The sequence shown here is derived from an EMBL/GenBank/DDBJ whole genome shotgun (WGS) entry which is preliminary data.</text>
</comment>
<dbReference type="RefSeq" id="WP_380431080.1">
    <property type="nucleotide sequence ID" value="NZ_JBHSAC010000041.1"/>
</dbReference>
<dbReference type="EMBL" id="JBHSAC010000041">
    <property type="protein sequence ID" value="MFC3932045.1"/>
    <property type="molecule type" value="Genomic_DNA"/>
</dbReference>
<dbReference type="PANTHER" id="PTHR12526">
    <property type="entry name" value="GLYCOSYLTRANSFERASE"/>
    <property type="match status" value="1"/>
</dbReference>
<reference evidence="3" key="1">
    <citation type="journal article" date="2019" name="Int. J. Syst. Evol. Microbiol.">
        <title>The Global Catalogue of Microorganisms (GCM) 10K type strain sequencing project: providing services to taxonomists for standard genome sequencing and annotation.</title>
        <authorList>
            <consortium name="The Broad Institute Genomics Platform"/>
            <consortium name="The Broad Institute Genome Sequencing Center for Infectious Disease"/>
            <person name="Wu L."/>
            <person name="Ma J."/>
        </authorList>
    </citation>
    <scope>NUCLEOTIDE SEQUENCE [LARGE SCALE GENOMIC DNA]</scope>
    <source>
        <strain evidence="3">CCUG 58728</strain>
    </source>
</reference>
<dbReference type="Gene3D" id="3.40.50.2000">
    <property type="entry name" value="Glycogen Phosphorylase B"/>
    <property type="match status" value="2"/>
</dbReference>
<dbReference type="Proteomes" id="UP001595901">
    <property type="component" value="Unassembled WGS sequence"/>
</dbReference>
<dbReference type="Pfam" id="PF00534">
    <property type="entry name" value="Glycos_transf_1"/>
    <property type="match status" value="1"/>
</dbReference>
<proteinExistence type="predicted"/>
<dbReference type="SUPFAM" id="SSF53756">
    <property type="entry name" value="UDP-Glycosyltransferase/glycogen phosphorylase"/>
    <property type="match status" value="1"/>
</dbReference>
<dbReference type="PANTHER" id="PTHR12526:SF630">
    <property type="entry name" value="GLYCOSYLTRANSFERASE"/>
    <property type="match status" value="1"/>
</dbReference>
<organism evidence="2 3">
    <name type="scientific">Streptococcus dentapri</name>
    <dbReference type="NCBI Taxonomy" id="573564"/>
    <lineage>
        <taxon>Bacteria</taxon>
        <taxon>Bacillati</taxon>
        <taxon>Bacillota</taxon>
        <taxon>Bacilli</taxon>
        <taxon>Lactobacillales</taxon>
        <taxon>Streptococcaceae</taxon>
        <taxon>Streptococcus</taxon>
    </lineage>
</organism>
<name>A0ABV8D184_9STRE</name>
<evidence type="ECO:0000259" key="1">
    <source>
        <dbReference type="Pfam" id="PF00534"/>
    </source>
</evidence>
<dbReference type="InterPro" id="IPR001296">
    <property type="entry name" value="Glyco_trans_1"/>
</dbReference>
<sequence length="378" mass="43276">MYKILMVGMSPVLAGTETFIMNYYKHLNPKKFQIDFIKRTKDPIIFEAEIVKRGSKVYYLPRKGKTVYTYQVYKRALTTFFEEHAKDYDAVWYNAMGIPNIDLLTYAKKYGIKERIIHSHSSQWKGDPLKLAFHTLNKKRIKKVATQFFACSDLAAQYLYNGHSLEKAHIIQNAIEIENFTFSQSDRDRLRQELNWQNNKIIGNVGRLDVQKNQAFLIDIFNEALQSDDSLRLVIIGQASGNNSTEGLINKKIKEYGLEDKVLLAGSQSDMKSWLSALDLFVLPSLFEGLPLSAVEAQANGLPVLVSDAITRELKILDSIRYLSLDENLSAWAQAMLDMLKLKRTETDHVTALFEEKGFDIDRQAQDIESLLLGEEVE</sequence>
<gene>
    <name evidence="2" type="ORF">ACFOSE_04525</name>
</gene>
<accession>A0ABV8D184</accession>
<evidence type="ECO:0000313" key="3">
    <source>
        <dbReference type="Proteomes" id="UP001595901"/>
    </source>
</evidence>